<dbReference type="InParanoid" id="A0A059AH76"/>
<dbReference type="EMBL" id="KK198762">
    <property type="protein sequence ID" value="KCW53001.1"/>
    <property type="molecule type" value="Genomic_DNA"/>
</dbReference>
<dbReference type="AlphaFoldDB" id="A0A059AH76"/>
<evidence type="ECO:0000313" key="1">
    <source>
        <dbReference type="EMBL" id="KCW53001.1"/>
    </source>
</evidence>
<accession>A0A059AH76</accession>
<gene>
    <name evidence="1" type="ORF">EUGRSUZ_J02301</name>
</gene>
<reference evidence="1" key="1">
    <citation type="submission" date="2013-07" db="EMBL/GenBank/DDBJ databases">
        <title>The genome of Eucalyptus grandis.</title>
        <authorList>
            <person name="Schmutz J."/>
            <person name="Hayes R."/>
            <person name="Myburg A."/>
            <person name="Tuskan G."/>
            <person name="Grattapaglia D."/>
            <person name="Rokhsar D.S."/>
        </authorList>
    </citation>
    <scope>NUCLEOTIDE SEQUENCE</scope>
    <source>
        <tissue evidence="1">Leaf extractions</tissue>
    </source>
</reference>
<name>A0A059AH76_EUCGR</name>
<protein>
    <submittedName>
        <fullName evidence="1">Uncharacterized protein</fullName>
    </submittedName>
</protein>
<organism evidence="1">
    <name type="scientific">Eucalyptus grandis</name>
    <name type="common">Flooded gum</name>
    <dbReference type="NCBI Taxonomy" id="71139"/>
    <lineage>
        <taxon>Eukaryota</taxon>
        <taxon>Viridiplantae</taxon>
        <taxon>Streptophyta</taxon>
        <taxon>Embryophyta</taxon>
        <taxon>Tracheophyta</taxon>
        <taxon>Spermatophyta</taxon>
        <taxon>Magnoliopsida</taxon>
        <taxon>eudicotyledons</taxon>
        <taxon>Gunneridae</taxon>
        <taxon>Pentapetalae</taxon>
        <taxon>rosids</taxon>
        <taxon>malvids</taxon>
        <taxon>Myrtales</taxon>
        <taxon>Myrtaceae</taxon>
        <taxon>Myrtoideae</taxon>
        <taxon>Eucalypteae</taxon>
        <taxon>Eucalyptus</taxon>
    </lineage>
</organism>
<sequence>MASQCRLARRILFDRYTQKERFIKLVEPIQWRCSDTPLDSPTKDNWNLMESIVAVNEMNIQSLGDQNTAF</sequence>
<proteinExistence type="predicted"/>
<dbReference type="Gramene" id="KCW53001">
    <property type="protein sequence ID" value="KCW53001"/>
    <property type="gene ID" value="EUGRSUZ_J02301"/>
</dbReference>